<evidence type="ECO:0000313" key="1">
    <source>
        <dbReference type="EMBL" id="QNN49526.1"/>
    </source>
</evidence>
<dbReference type="Pfam" id="PF02515">
    <property type="entry name" value="CoA_transf_3"/>
    <property type="match status" value="1"/>
</dbReference>
<dbReference type="InterPro" id="IPR050509">
    <property type="entry name" value="CoA-transferase_III"/>
</dbReference>
<accession>A0A7G9R1Q1</accession>
<reference evidence="1 2" key="1">
    <citation type="submission" date="2020-08" db="EMBL/GenBank/DDBJ databases">
        <title>Genome sequence of Phycicoccus endophyticus JCM 31784T.</title>
        <authorList>
            <person name="Hyun D.-W."/>
            <person name="Bae J.-W."/>
        </authorList>
    </citation>
    <scope>NUCLEOTIDE SEQUENCE [LARGE SCALE GENOMIC DNA]</scope>
    <source>
        <strain evidence="1 2">JCM 31784</strain>
    </source>
</reference>
<dbReference type="Proteomes" id="UP000515976">
    <property type="component" value="Chromosome"/>
</dbReference>
<keyword evidence="2" id="KW-1185">Reference proteome</keyword>
<name>A0A7G9R1Q1_9MICO</name>
<dbReference type="PANTHER" id="PTHR48228:SF5">
    <property type="entry name" value="ALPHA-METHYLACYL-COA RACEMASE"/>
    <property type="match status" value="1"/>
</dbReference>
<keyword evidence="1" id="KW-0808">Transferase</keyword>
<dbReference type="Gene3D" id="3.40.50.10540">
    <property type="entry name" value="Crotonobetainyl-coa:carnitine coa-transferase, domain 1"/>
    <property type="match status" value="1"/>
</dbReference>
<protein>
    <submittedName>
        <fullName evidence="1">CoA transferase</fullName>
    </submittedName>
</protein>
<dbReference type="PANTHER" id="PTHR48228">
    <property type="entry name" value="SUCCINYL-COA--D-CITRAMALATE COA-TRANSFERASE"/>
    <property type="match status" value="1"/>
</dbReference>
<gene>
    <name evidence="1" type="ORF">H9L10_15340</name>
</gene>
<organism evidence="1 2">
    <name type="scientific">Phycicoccus endophyticus</name>
    <dbReference type="NCBI Taxonomy" id="1690220"/>
    <lineage>
        <taxon>Bacteria</taxon>
        <taxon>Bacillati</taxon>
        <taxon>Actinomycetota</taxon>
        <taxon>Actinomycetes</taxon>
        <taxon>Micrococcales</taxon>
        <taxon>Intrasporangiaceae</taxon>
        <taxon>Phycicoccus</taxon>
    </lineage>
</organism>
<dbReference type="RefSeq" id="WP_166099177.1">
    <property type="nucleotide sequence ID" value="NZ_BMMY01000005.1"/>
</dbReference>
<sequence>MSGPLAGVRVVELAGIGPVPFAATYLAELGADVVRVDRPGEASPLALAGGMRRSRPSIAVDLKHPAGADVVHRLLAQADVLLEGNRPGVLERLGLDPVLLLERNPRLVVGRMTGWGQDGPWARRAGHDLTYAAVSGTLHALGARERPATPLPLVADFAGGAMYLVAGVLAALVGRASTGRGQVVDAAMSEGAAHLVTMVHEMLGAGDWRDERGVNLLDGGAPFYDVYECADGRFVAVGALEPGFWRELVDVLGVEVAGEQYDAATWDAQRAAFESAFAARTRDEWAAAFEGSDACVAPVLSLHEAPDHPQAVARGTFGAAGDPGAAPAVDGGHPVPRVVPRFSATPARPPGSAPAPGADTTRYLLAHGFTADEVAALIRSGAVRQP</sequence>
<dbReference type="Gene3D" id="3.30.1540.10">
    <property type="entry name" value="formyl-coa transferase, domain 3"/>
    <property type="match status" value="1"/>
</dbReference>
<dbReference type="SUPFAM" id="SSF89796">
    <property type="entry name" value="CoA-transferase family III (CaiB/BaiF)"/>
    <property type="match status" value="1"/>
</dbReference>
<dbReference type="GO" id="GO:0016740">
    <property type="term" value="F:transferase activity"/>
    <property type="evidence" value="ECO:0007669"/>
    <property type="project" value="UniProtKB-KW"/>
</dbReference>
<proteinExistence type="predicted"/>
<dbReference type="InterPro" id="IPR003673">
    <property type="entry name" value="CoA-Trfase_fam_III"/>
</dbReference>
<dbReference type="InterPro" id="IPR023606">
    <property type="entry name" value="CoA-Trfase_III_dom_1_sf"/>
</dbReference>
<evidence type="ECO:0000313" key="2">
    <source>
        <dbReference type="Proteomes" id="UP000515976"/>
    </source>
</evidence>
<dbReference type="InterPro" id="IPR044855">
    <property type="entry name" value="CoA-Trfase_III_dom3_sf"/>
</dbReference>
<dbReference type="EMBL" id="CP060712">
    <property type="protein sequence ID" value="QNN49526.1"/>
    <property type="molecule type" value="Genomic_DNA"/>
</dbReference>
<dbReference type="KEGG" id="pei:H9L10_15340"/>
<dbReference type="AlphaFoldDB" id="A0A7G9R1Q1"/>